<keyword evidence="2" id="KW-1185">Reference proteome</keyword>
<sequence length="670" mass="75635">MSTCLPEGNALLLMRLLSRQCFSRPKQISTLAKSTKLNQQCCISLLRHCKTMNQLKQIQAQIFRGGLHQSTDTLKKLMVFCADPSNGNLVHAERIFNYIQNPGLFVYNIMIKAFAKKGIFRKCLMLFNKLREDGLWPDNFTYPFVLKAIGCLGEVLEAEKLHGFVMKTGLESDTYVCNPLIDMYAKLGQVDVMRKLFDEMPERDVVSWNVLISGYVKRRRFEDAIDVFCCMREESYLRPNEPTVVSTLSACAALKCLELGKEIHCYVRDRLELTSIIGSALLDMYCKCGCLSVARKIFDEMPHKNVICWTSMVSGYVNYGELDKARELFERSPVKDVVLWTAMINGYVQFNHFDEAVALFQEMQIQRVKPDKFVLVALLTGCAQMGALEQGTWIHGYIDEKGIPVDAVVGTSLIEMYSKCGCIEKALRIFCGLREKDTATWTSIICGLAMNGKTSKALELFSKMKQVEAIPDEVTFIGVLSACSHGGLVEEGREFFNSMTSIYNIEPKLEHYGCLIDLLGRAGQLDEAEELIKKIVNANNEIIVPLYGSLLSACRIYKNVQMGERVAEQLVKIESRDSSVHTLLANIYASAGRWVDVNRVRREMKDLGVKKVPGCSSIEVDGIVHEFLVGNPSCSEMREIYSMLDRMVKPLFNSEENEMEREETGAMNSC</sequence>
<comment type="caution">
    <text evidence="1">The sequence shown here is derived from an EMBL/GenBank/DDBJ whole genome shotgun (WGS) entry which is preliminary data.</text>
</comment>
<evidence type="ECO:0000313" key="1">
    <source>
        <dbReference type="EMBL" id="KAI9397848.1"/>
    </source>
</evidence>
<proteinExistence type="predicted"/>
<dbReference type="Proteomes" id="UP000006729">
    <property type="component" value="Chromosome 3"/>
</dbReference>
<gene>
    <name evidence="1" type="ORF">POPTR_003G088600v4</name>
</gene>
<organism evidence="1 2">
    <name type="scientific">Populus trichocarpa</name>
    <name type="common">Western balsam poplar</name>
    <name type="synonym">Populus balsamifera subsp. trichocarpa</name>
    <dbReference type="NCBI Taxonomy" id="3694"/>
    <lineage>
        <taxon>Eukaryota</taxon>
        <taxon>Viridiplantae</taxon>
        <taxon>Streptophyta</taxon>
        <taxon>Embryophyta</taxon>
        <taxon>Tracheophyta</taxon>
        <taxon>Spermatophyta</taxon>
        <taxon>Magnoliopsida</taxon>
        <taxon>eudicotyledons</taxon>
        <taxon>Gunneridae</taxon>
        <taxon>Pentapetalae</taxon>
        <taxon>rosids</taxon>
        <taxon>fabids</taxon>
        <taxon>Malpighiales</taxon>
        <taxon>Salicaceae</taxon>
        <taxon>Saliceae</taxon>
        <taxon>Populus</taxon>
    </lineage>
</organism>
<name>A0ACC0T8Y0_POPTR</name>
<evidence type="ECO:0000313" key="2">
    <source>
        <dbReference type="Proteomes" id="UP000006729"/>
    </source>
</evidence>
<reference evidence="1 2" key="1">
    <citation type="journal article" date="2006" name="Science">
        <title>The genome of black cottonwood, Populus trichocarpa (Torr. &amp; Gray).</title>
        <authorList>
            <person name="Tuskan G.A."/>
            <person name="Difazio S."/>
            <person name="Jansson S."/>
            <person name="Bohlmann J."/>
            <person name="Grigoriev I."/>
            <person name="Hellsten U."/>
            <person name="Putnam N."/>
            <person name="Ralph S."/>
            <person name="Rombauts S."/>
            <person name="Salamov A."/>
            <person name="Schein J."/>
            <person name="Sterck L."/>
            <person name="Aerts A."/>
            <person name="Bhalerao R.R."/>
            <person name="Bhalerao R.P."/>
            <person name="Blaudez D."/>
            <person name="Boerjan W."/>
            <person name="Brun A."/>
            <person name="Brunner A."/>
            <person name="Busov V."/>
            <person name="Campbell M."/>
            <person name="Carlson J."/>
            <person name="Chalot M."/>
            <person name="Chapman J."/>
            <person name="Chen G.L."/>
            <person name="Cooper D."/>
            <person name="Coutinho P.M."/>
            <person name="Couturier J."/>
            <person name="Covert S."/>
            <person name="Cronk Q."/>
            <person name="Cunningham R."/>
            <person name="Davis J."/>
            <person name="Degroeve S."/>
            <person name="Dejardin A."/>
            <person name="Depamphilis C."/>
            <person name="Detter J."/>
            <person name="Dirks B."/>
            <person name="Dubchak I."/>
            <person name="Duplessis S."/>
            <person name="Ehlting J."/>
            <person name="Ellis B."/>
            <person name="Gendler K."/>
            <person name="Goodstein D."/>
            <person name="Gribskov M."/>
            <person name="Grimwood J."/>
            <person name="Groover A."/>
            <person name="Gunter L."/>
            <person name="Hamberger B."/>
            <person name="Heinze B."/>
            <person name="Helariutta Y."/>
            <person name="Henrissat B."/>
            <person name="Holligan D."/>
            <person name="Holt R."/>
            <person name="Huang W."/>
            <person name="Islam-Faridi N."/>
            <person name="Jones S."/>
            <person name="Jones-Rhoades M."/>
            <person name="Jorgensen R."/>
            <person name="Joshi C."/>
            <person name="Kangasjarvi J."/>
            <person name="Karlsson J."/>
            <person name="Kelleher C."/>
            <person name="Kirkpatrick R."/>
            <person name="Kirst M."/>
            <person name="Kohler A."/>
            <person name="Kalluri U."/>
            <person name="Larimer F."/>
            <person name="Leebens-Mack J."/>
            <person name="Leple J.C."/>
            <person name="Locascio P."/>
            <person name="Lou Y."/>
            <person name="Lucas S."/>
            <person name="Martin F."/>
            <person name="Montanini B."/>
            <person name="Napoli C."/>
            <person name="Nelson D.R."/>
            <person name="Nelson C."/>
            <person name="Nieminen K."/>
            <person name="Nilsson O."/>
            <person name="Pereda V."/>
            <person name="Peter G."/>
            <person name="Philippe R."/>
            <person name="Pilate G."/>
            <person name="Poliakov A."/>
            <person name="Razumovskaya J."/>
            <person name="Richardson P."/>
            <person name="Rinaldi C."/>
            <person name="Ritland K."/>
            <person name="Rouze P."/>
            <person name="Ryaboy D."/>
            <person name="Schmutz J."/>
            <person name="Schrader J."/>
            <person name="Segerman B."/>
            <person name="Shin H."/>
            <person name="Siddiqui A."/>
            <person name="Sterky F."/>
            <person name="Terry A."/>
            <person name="Tsai C.J."/>
            <person name="Uberbacher E."/>
            <person name="Unneberg P."/>
            <person name="Vahala J."/>
            <person name="Wall K."/>
            <person name="Wessler S."/>
            <person name="Yang G."/>
            <person name="Yin T."/>
            <person name="Douglas C."/>
            <person name="Marra M."/>
            <person name="Sandberg G."/>
            <person name="Van de Peer Y."/>
            <person name="Rokhsar D."/>
        </authorList>
    </citation>
    <scope>NUCLEOTIDE SEQUENCE [LARGE SCALE GENOMIC DNA]</scope>
    <source>
        <strain evidence="2">cv. Nisqually</strain>
    </source>
</reference>
<dbReference type="EMBL" id="CM009292">
    <property type="protein sequence ID" value="KAI9397848.1"/>
    <property type="molecule type" value="Genomic_DNA"/>
</dbReference>
<accession>A0ACC0T8Y0</accession>
<protein>
    <submittedName>
        <fullName evidence="1">Uncharacterized protein</fullName>
    </submittedName>
</protein>